<feature type="transmembrane region" description="Helical" evidence="2">
    <location>
        <begin position="98"/>
        <end position="118"/>
    </location>
</feature>
<feature type="compositionally biased region" description="Gly residues" evidence="1">
    <location>
        <begin position="127"/>
        <end position="141"/>
    </location>
</feature>
<feature type="compositionally biased region" description="Low complexity" evidence="1">
    <location>
        <begin position="176"/>
        <end position="185"/>
    </location>
</feature>
<reference evidence="3" key="2">
    <citation type="journal article" date="2019" name="IMA Fungus">
        <title>Genome sequencing and comparison of five Tilletia species to identify candidate genes for the detection of regulated species infecting wheat.</title>
        <authorList>
            <person name="Nguyen H.D.T."/>
            <person name="Sultana T."/>
            <person name="Kesanakurti P."/>
            <person name="Hambleton S."/>
        </authorList>
    </citation>
    <scope>NUCLEOTIDE SEQUENCE</scope>
    <source>
        <strain evidence="3">DAOMC 236422</strain>
    </source>
</reference>
<reference evidence="3" key="1">
    <citation type="submission" date="2016-04" db="EMBL/GenBank/DDBJ databases">
        <authorList>
            <person name="Nguyen H.D."/>
            <person name="Samba Siva P."/>
            <person name="Cullis J."/>
            <person name="Levesque C.A."/>
            <person name="Hambleton S."/>
        </authorList>
    </citation>
    <scope>NUCLEOTIDE SEQUENCE</scope>
    <source>
        <strain evidence="3">DAOMC 236422</strain>
    </source>
</reference>
<name>A0A8X7ND84_9BASI</name>
<evidence type="ECO:0000256" key="1">
    <source>
        <dbReference type="SAM" id="MobiDB-lite"/>
    </source>
</evidence>
<gene>
    <name evidence="3" type="ORF">A4X09_0g1409</name>
</gene>
<keyword evidence="4" id="KW-1185">Reference proteome</keyword>
<keyword evidence="2" id="KW-0472">Membrane</keyword>
<proteinExistence type="predicted"/>
<comment type="caution">
    <text evidence="3">The sequence shown here is derived from an EMBL/GenBank/DDBJ whole genome shotgun (WGS) entry which is preliminary data.</text>
</comment>
<accession>A0A8X7ND84</accession>
<sequence length="386" mass="40687">MCEWVKYKFKASACEKVEVGVGECVLRPASEVTRHKRVRRRNGSPSSKGREDALASTTTASSALSIQRGMSALQTVQHALERNRGRAASSRNPYTRTVGAAAAVITLAGLGIGLYFYARWTPDSQPGQGGDEWAAGGGGAGSRRSGADGVAPKGKEPTTGPQQPPATSQSRRRLPRPSLSLSLPPTFDRTSPQALQLLHDLTAALAEHFLIHLILPDSSSSNPSSSSSSSSDDASSSAGGTGALAAVFADVLDFDTRRLLLYGTPAGRQALSVALACDAHVEISFVEEAEQQHEGAEDSIKKVEHLQRTAGVVVLCVLPAPGRQPSSATSRGSLDAVLEHFKKASFSRSVRIIDACSPSAEGGAQDYQAQWESGAARIVELRAKMK</sequence>
<feature type="region of interest" description="Disordered" evidence="1">
    <location>
        <begin position="127"/>
        <end position="187"/>
    </location>
</feature>
<dbReference type="AlphaFoldDB" id="A0A8X7ND84"/>
<organism evidence="3 4">
    <name type="scientific">Tilletia walkeri</name>
    <dbReference type="NCBI Taxonomy" id="117179"/>
    <lineage>
        <taxon>Eukaryota</taxon>
        <taxon>Fungi</taxon>
        <taxon>Dikarya</taxon>
        <taxon>Basidiomycota</taxon>
        <taxon>Ustilaginomycotina</taxon>
        <taxon>Exobasidiomycetes</taxon>
        <taxon>Tilletiales</taxon>
        <taxon>Tilletiaceae</taxon>
        <taxon>Tilletia</taxon>
    </lineage>
</organism>
<dbReference type="EMBL" id="LWDG02000032">
    <property type="protein sequence ID" value="KAE8270923.1"/>
    <property type="molecule type" value="Genomic_DNA"/>
</dbReference>
<feature type="region of interest" description="Disordered" evidence="1">
    <location>
        <begin position="219"/>
        <end position="239"/>
    </location>
</feature>
<feature type="compositionally biased region" description="Polar residues" evidence="1">
    <location>
        <begin position="159"/>
        <end position="169"/>
    </location>
</feature>
<protein>
    <submittedName>
        <fullName evidence="3">Uncharacterized protein</fullName>
    </submittedName>
</protein>
<dbReference type="Proteomes" id="UP000078113">
    <property type="component" value="Unassembled WGS sequence"/>
</dbReference>
<evidence type="ECO:0000313" key="3">
    <source>
        <dbReference type="EMBL" id="KAE8270923.1"/>
    </source>
</evidence>
<feature type="compositionally biased region" description="Low complexity" evidence="1">
    <location>
        <begin position="219"/>
        <end position="238"/>
    </location>
</feature>
<evidence type="ECO:0000313" key="4">
    <source>
        <dbReference type="Proteomes" id="UP000078113"/>
    </source>
</evidence>
<feature type="compositionally biased region" description="Low complexity" evidence="1">
    <location>
        <begin position="142"/>
        <end position="151"/>
    </location>
</feature>
<feature type="region of interest" description="Disordered" evidence="1">
    <location>
        <begin position="35"/>
        <end position="61"/>
    </location>
</feature>
<evidence type="ECO:0000256" key="2">
    <source>
        <dbReference type="SAM" id="Phobius"/>
    </source>
</evidence>
<keyword evidence="2" id="KW-0812">Transmembrane</keyword>
<keyword evidence="2" id="KW-1133">Transmembrane helix</keyword>